<accession>A0A8K0A4W8</accession>
<feature type="transmembrane region" description="Helical" evidence="9">
    <location>
        <begin position="234"/>
        <end position="255"/>
    </location>
</feature>
<dbReference type="Gene3D" id="1.20.1250.20">
    <property type="entry name" value="MFS general substrate transporter like domains"/>
    <property type="match status" value="2"/>
</dbReference>
<evidence type="ECO:0000256" key="5">
    <source>
        <dbReference type="ARBA" id="ARBA00022775"/>
    </source>
</evidence>
<dbReference type="AlphaFoldDB" id="A0A8K0A4W8"/>
<feature type="compositionally biased region" description="Polar residues" evidence="8">
    <location>
        <begin position="11"/>
        <end position="34"/>
    </location>
</feature>
<reference evidence="11" key="1">
    <citation type="submission" date="2022-01" db="EMBL/GenBank/DDBJ databases">
        <authorList>
            <person name="Braso-Vives M."/>
        </authorList>
    </citation>
    <scope>NUCLEOTIDE SEQUENCE</scope>
</reference>
<dbReference type="PRINTS" id="PR01035">
    <property type="entry name" value="TCRTETA"/>
</dbReference>
<organism evidence="11 12">
    <name type="scientific">Branchiostoma lanceolatum</name>
    <name type="common">Common lancelet</name>
    <name type="synonym">Amphioxus lanceolatum</name>
    <dbReference type="NCBI Taxonomy" id="7740"/>
    <lineage>
        <taxon>Eukaryota</taxon>
        <taxon>Metazoa</taxon>
        <taxon>Chordata</taxon>
        <taxon>Cephalochordata</taxon>
        <taxon>Leptocardii</taxon>
        <taxon>Amphioxiformes</taxon>
        <taxon>Branchiostomatidae</taxon>
        <taxon>Branchiostoma</taxon>
    </lineage>
</organism>
<feature type="transmembrane region" description="Helical" evidence="9">
    <location>
        <begin position="167"/>
        <end position="186"/>
    </location>
</feature>
<dbReference type="GO" id="GO:0022857">
    <property type="term" value="F:transmembrane transporter activity"/>
    <property type="evidence" value="ECO:0007669"/>
    <property type="project" value="InterPro"/>
</dbReference>
<dbReference type="Pfam" id="PF07690">
    <property type="entry name" value="MFS_1"/>
    <property type="match status" value="1"/>
</dbReference>
<dbReference type="PANTHER" id="PTHR23506">
    <property type="entry name" value="GH10249P"/>
    <property type="match status" value="1"/>
</dbReference>
<evidence type="ECO:0000259" key="10">
    <source>
        <dbReference type="PROSITE" id="PS50850"/>
    </source>
</evidence>
<feature type="transmembrane region" description="Helical" evidence="9">
    <location>
        <begin position="372"/>
        <end position="394"/>
    </location>
</feature>
<gene>
    <name evidence="11" type="primary">SLC18B1</name>
    <name evidence="11" type="ORF">BLAG_LOCUS20863</name>
</gene>
<dbReference type="PANTHER" id="PTHR23506:SF26">
    <property type="entry name" value="MFS-TYPE TRANSPORTER SLC18B1"/>
    <property type="match status" value="1"/>
</dbReference>
<proteinExistence type="inferred from homology"/>
<protein>
    <submittedName>
        <fullName evidence="11">SLC18B1 protein</fullName>
    </submittedName>
</protein>
<evidence type="ECO:0000256" key="9">
    <source>
        <dbReference type="SAM" id="Phobius"/>
    </source>
</evidence>
<dbReference type="EMBL" id="OV696691">
    <property type="protein sequence ID" value="CAH1267560.1"/>
    <property type="molecule type" value="Genomic_DNA"/>
</dbReference>
<evidence type="ECO:0000256" key="4">
    <source>
        <dbReference type="ARBA" id="ARBA00022692"/>
    </source>
</evidence>
<dbReference type="OrthoDB" id="446368at2759"/>
<dbReference type="InterPro" id="IPR011701">
    <property type="entry name" value="MFS"/>
</dbReference>
<sequence length="530" mass="57751">MEEVEMEEVNRSGQHTTEDSQASMDRTSVLSHSPDNPVPDVQIVGSFNSNSTEEHGKQWWPASSTDDSGDDDDDDEVVTKEEDQEGSQCFCCPKGSRTQILTFICIGISNLAGYCCYSIISPFFPEVALQRGASQTTVGLIFGCYAVVCIFAAPVFGKYITTIGSRFMLVAGVCVAGCCSMMFGFVEYMEGTTFVVFCFLIRTMEALGVSAYFTAGTAILTHAFPNSAAKVMGILEVFSGLGLMAGPPIGGLLYGVGGFKMPFLVVGGMMLCCGGVVWILVPQQDDKQERKKKTASLLSFFRIPTIALTCGLTVVMSCSMSFLDPIYQPYLSDQFEMNPTDVGLVFLLWSGVYTVTAPAFGFFADIKIASRFMITGGMVVMTVSVLMIAPSPLLSDYLHLLPVKEWVTIVGCVVMALACGPAFSSIFNEMLWAASDAGIEENFATYGMVSGLYNAGYSVGEFVGPIASSALVEKFGFPWATTVFGGFTLFYTIVLVIFYLWDYMYFMHSKRRHTALSTEEDRECLLLEEV</sequence>
<evidence type="ECO:0000313" key="11">
    <source>
        <dbReference type="EMBL" id="CAH1267560.1"/>
    </source>
</evidence>
<feature type="compositionally biased region" description="Acidic residues" evidence="8">
    <location>
        <begin position="67"/>
        <end position="76"/>
    </location>
</feature>
<feature type="transmembrane region" description="Helical" evidence="9">
    <location>
        <begin position="140"/>
        <end position="160"/>
    </location>
</feature>
<keyword evidence="3" id="KW-0813">Transport</keyword>
<feature type="transmembrane region" description="Helical" evidence="9">
    <location>
        <begin position="479"/>
        <end position="501"/>
    </location>
</feature>
<feature type="transmembrane region" description="Helical" evidence="9">
    <location>
        <begin position="343"/>
        <end position="363"/>
    </location>
</feature>
<keyword evidence="5" id="KW-0532">Neurotransmitter transport</keyword>
<feature type="transmembrane region" description="Helical" evidence="9">
    <location>
        <begin position="100"/>
        <end position="120"/>
    </location>
</feature>
<comment type="similarity">
    <text evidence="2">Belongs to the major facilitator superfamily. Vesicular transporter family.</text>
</comment>
<keyword evidence="7 9" id="KW-0472">Membrane</keyword>
<evidence type="ECO:0000256" key="2">
    <source>
        <dbReference type="ARBA" id="ARBA00006829"/>
    </source>
</evidence>
<feature type="domain" description="Major facilitator superfamily (MFS) profile" evidence="10">
    <location>
        <begin position="102"/>
        <end position="512"/>
    </location>
</feature>
<dbReference type="PROSITE" id="PS50850">
    <property type="entry name" value="MFS"/>
    <property type="match status" value="1"/>
</dbReference>
<name>A0A8K0A4W8_BRALA</name>
<dbReference type="Proteomes" id="UP000838412">
    <property type="component" value="Chromosome 6"/>
</dbReference>
<feature type="transmembrane region" description="Helical" evidence="9">
    <location>
        <begin position="192"/>
        <end position="213"/>
    </location>
</feature>
<dbReference type="InterPro" id="IPR001958">
    <property type="entry name" value="Tet-R_TetA/multi-R_MdtG-like"/>
</dbReference>
<dbReference type="InterPro" id="IPR050930">
    <property type="entry name" value="MFS_Vesicular_Transporter"/>
</dbReference>
<feature type="transmembrane region" description="Helical" evidence="9">
    <location>
        <begin position="261"/>
        <end position="281"/>
    </location>
</feature>
<evidence type="ECO:0000313" key="12">
    <source>
        <dbReference type="Proteomes" id="UP000838412"/>
    </source>
</evidence>
<evidence type="ECO:0000256" key="6">
    <source>
        <dbReference type="ARBA" id="ARBA00022989"/>
    </source>
</evidence>
<dbReference type="GO" id="GO:0016020">
    <property type="term" value="C:membrane"/>
    <property type="evidence" value="ECO:0007669"/>
    <property type="project" value="UniProtKB-SubCell"/>
</dbReference>
<keyword evidence="4 9" id="KW-0812">Transmembrane</keyword>
<dbReference type="InterPro" id="IPR020846">
    <property type="entry name" value="MFS_dom"/>
</dbReference>
<comment type="subcellular location">
    <subcellularLocation>
        <location evidence="1">Membrane</location>
        <topology evidence="1">Multi-pass membrane protein</topology>
    </subcellularLocation>
</comment>
<dbReference type="InterPro" id="IPR036259">
    <property type="entry name" value="MFS_trans_sf"/>
</dbReference>
<keyword evidence="12" id="KW-1185">Reference proteome</keyword>
<feature type="transmembrane region" description="Helical" evidence="9">
    <location>
        <begin position="406"/>
        <end position="431"/>
    </location>
</feature>
<feature type="region of interest" description="Disordered" evidence="8">
    <location>
        <begin position="1"/>
        <end position="81"/>
    </location>
</feature>
<evidence type="ECO:0000256" key="7">
    <source>
        <dbReference type="ARBA" id="ARBA00023136"/>
    </source>
</evidence>
<keyword evidence="6 9" id="KW-1133">Transmembrane helix</keyword>
<dbReference type="SUPFAM" id="SSF103473">
    <property type="entry name" value="MFS general substrate transporter"/>
    <property type="match status" value="1"/>
</dbReference>
<evidence type="ECO:0000256" key="3">
    <source>
        <dbReference type="ARBA" id="ARBA00022448"/>
    </source>
</evidence>
<evidence type="ECO:0000256" key="8">
    <source>
        <dbReference type="SAM" id="MobiDB-lite"/>
    </source>
</evidence>
<feature type="transmembrane region" description="Helical" evidence="9">
    <location>
        <begin position="301"/>
        <end position="323"/>
    </location>
</feature>
<evidence type="ECO:0000256" key="1">
    <source>
        <dbReference type="ARBA" id="ARBA00004141"/>
    </source>
</evidence>